<dbReference type="RefSeq" id="WP_071863004.1">
    <property type="nucleotide sequence ID" value="NZ_JBHLVS010000010.1"/>
</dbReference>
<evidence type="ECO:0000256" key="4">
    <source>
        <dbReference type="ARBA" id="ARBA00032089"/>
    </source>
</evidence>
<evidence type="ECO:0000256" key="3">
    <source>
        <dbReference type="ARBA" id="ARBA00022960"/>
    </source>
</evidence>
<evidence type="ECO:0000256" key="1">
    <source>
        <dbReference type="ARBA" id="ARBA00009369"/>
    </source>
</evidence>
<comment type="caution">
    <text evidence="8">The sequence shown here is derived from an EMBL/GenBank/DDBJ whole genome shotgun (WGS) entry which is preliminary data.</text>
</comment>
<dbReference type="Gene3D" id="2.40.10.340">
    <property type="entry name" value="Rod shape-determining protein MreC, domain 1"/>
    <property type="match status" value="1"/>
</dbReference>
<dbReference type="STRING" id="319970.RV00_GL000648"/>
<reference evidence="8 9" key="1">
    <citation type="submission" date="2014-12" db="EMBL/GenBank/DDBJ databases">
        <title>Draft genome sequences of 29 type strains of Enterococci.</title>
        <authorList>
            <person name="Zhong Z."/>
            <person name="Sun Z."/>
            <person name="Liu W."/>
            <person name="Zhang W."/>
            <person name="Zhang H."/>
        </authorList>
    </citation>
    <scope>NUCLEOTIDE SEQUENCE [LARGE SCALE GENOMIC DNA]</scope>
    <source>
        <strain evidence="8 9">DSM 22802</strain>
    </source>
</reference>
<dbReference type="EMBL" id="JXKM01000011">
    <property type="protein sequence ID" value="OJG34931.1"/>
    <property type="molecule type" value="Genomic_DNA"/>
</dbReference>
<dbReference type="Pfam" id="PF04085">
    <property type="entry name" value="MreC"/>
    <property type="match status" value="1"/>
</dbReference>
<dbReference type="NCBIfam" id="TIGR00219">
    <property type="entry name" value="mreC"/>
    <property type="match status" value="1"/>
</dbReference>
<comment type="function">
    <text evidence="5">Involved in formation and maintenance of cell shape.</text>
</comment>
<dbReference type="PANTHER" id="PTHR34138">
    <property type="entry name" value="CELL SHAPE-DETERMINING PROTEIN MREC"/>
    <property type="match status" value="1"/>
</dbReference>
<evidence type="ECO:0000259" key="7">
    <source>
        <dbReference type="Pfam" id="PF04085"/>
    </source>
</evidence>
<dbReference type="OrthoDB" id="9792313at2"/>
<keyword evidence="9" id="KW-1185">Reference proteome</keyword>
<dbReference type="InterPro" id="IPR007221">
    <property type="entry name" value="MreC"/>
</dbReference>
<feature type="domain" description="Rod shape-determining protein MreC beta-barrel core" evidence="7">
    <location>
        <begin position="126"/>
        <end position="279"/>
    </location>
</feature>
<dbReference type="PIRSF" id="PIRSF038471">
    <property type="entry name" value="MreC"/>
    <property type="match status" value="1"/>
</dbReference>
<proteinExistence type="inferred from homology"/>
<name>A0A1L8SSD0_9ENTE</name>
<evidence type="ECO:0000313" key="8">
    <source>
        <dbReference type="EMBL" id="OJG34931.1"/>
    </source>
</evidence>
<evidence type="ECO:0000256" key="5">
    <source>
        <dbReference type="PIRNR" id="PIRNR038471"/>
    </source>
</evidence>
<gene>
    <name evidence="8" type="ORF">RV00_GL000648</name>
</gene>
<evidence type="ECO:0000256" key="6">
    <source>
        <dbReference type="SAM" id="Coils"/>
    </source>
</evidence>
<dbReference type="InterPro" id="IPR042175">
    <property type="entry name" value="Cell/Rod_MreC_2"/>
</dbReference>
<protein>
    <recommendedName>
        <fullName evidence="2 5">Cell shape-determining protein MreC</fullName>
    </recommendedName>
    <alternativeName>
        <fullName evidence="4 5">Cell shape protein MreC</fullName>
    </alternativeName>
</protein>
<dbReference type="InterPro" id="IPR055342">
    <property type="entry name" value="MreC_beta-barrel_core"/>
</dbReference>
<evidence type="ECO:0000256" key="2">
    <source>
        <dbReference type="ARBA" id="ARBA00013855"/>
    </source>
</evidence>
<accession>A0A1L8SSD0</accession>
<keyword evidence="6" id="KW-0175">Coiled coil</keyword>
<comment type="similarity">
    <text evidence="1 5">Belongs to the MreC family.</text>
</comment>
<dbReference type="PANTHER" id="PTHR34138:SF1">
    <property type="entry name" value="CELL SHAPE-DETERMINING PROTEIN MREC"/>
    <property type="match status" value="1"/>
</dbReference>
<feature type="coiled-coil region" evidence="6">
    <location>
        <begin position="72"/>
        <end position="113"/>
    </location>
</feature>
<dbReference type="GO" id="GO:0008360">
    <property type="term" value="P:regulation of cell shape"/>
    <property type="evidence" value="ECO:0007669"/>
    <property type="project" value="UniProtKB-KW"/>
</dbReference>
<dbReference type="Proteomes" id="UP000183700">
    <property type="component" value="Unassembled WGS sequence"/>
</dbReference>
<evidence type="ECO:0000313" key="9">
    <source>
        <dbReference type="Proteomes" id="UP000183700"/>
    </source>
</evidence>
<dbReference type="GO" id="GO:0005886">
    <property type="term" value="C:plasma membrane"/>
    <property type="evidence" value="ECO:0007669"/>
    <property type="project" value="TreeGrafter"/>
</dbReference>
<dbReference type="AlphaFoldDB" id="A0A1L8SSD0"/>
<dbReference type="InterPro" id="IPR042177">
    <property type="entry name" value="Cell/Rod_1"/>
</dbReference>
<organism evidence="8 9">
    <name type="scientific">Enterococcus devriesei</name>
    <dbReference type="NCBI Taxonomy" id="319970"/>
    <lineage>
        <taxon>Bacteria</taxon>
        <taxon>Bacillati</taxon>
        <taxon>Bacillota</taxon>
        <taxon>Bacilli</taxon>
        <taxon>Lactobacillales</taxon>
        <taxon>Enterococcaceae</taxon>
        <taxon>Enterococcus</taxon>
    </lineage>
</organism>
<sequence>MRKFNPNKNIIILLIVVIIVVATVSITAANRAKDSGTNFVQSAINDTVSVVDKVITAPGRWLTSGVQSVSNLVNTYQENEQLKNEVDQYDEVKQQTKNQAQEIEHLKAELELNQTLTSYQKVTANVITRSPDTWQDMLIVDKGSSDGVEGNMAVMSQKGLIGRVMEVNAHSSKIQLLTSDNKNSNHFPVKISSNKGNSFGVLNNYNVKEQQLIASEITGDQDIKEGDVVQTSGLGGNSPADLPIGTVVKVKPDSYGLNREVYIKPYAQMYDISVVTIVQRMAGATE</sequence>
<dbReference type="Gene3D" id="2.40.10.350">
    <property type="entry name" value="Rod shape-determining protein MreC, domain 2"/>
    <property type="match status" value="1"/>
</dbReference>
<keyword evidence="3 5" id="KW-0133">Cell shape</keyword>